<comment type="caution">
    <text evidence="2">The sequence shown here is derived from an EMBL/GenBank/DDBJ whole genome shotgun (WGS) entry which is preliminary data.</text>
</comment>
<sequence length="229" mass="26633">MSEMRDVRAHLEEAAVTHAQEDASDGLWQEILEAQCKLRESQEGHELRVAVKQAERERISLKFANEDKEQKLALQEEAQVAVGKEAWELQTGLQEVQRSQLEAQWELQELWRQMKMLDSENTRLCREQTELQSHLALGEWAEKESRWESLGLPQRLLQAEASLKTMREKLQVPQWKLQEQEGEFRTREPGLLGSLEEARSTEKQQMDHTHGLELKVESVRPGLRSRACD</sequence>
<evidence type="ECO:0000256" key="1">
    <source>
        <dbReference type="SAM" id="MobiDB-lite"/>
    </source>
</evidence>
<organism evidence="2 3">
    <name type="scientific">Saguinus oedipus</name>
    <name type="common">Cotton-top tamarin</name>
    <name type="synonym">Oedipomidas oedipus</name>
    <dbReference type="NCBI Taxonomy" id="9490"/>
    <lineage>
        <taxon>Eukaryota</taxon>
        <taxon>Metazoa</taxon>
        <taxon>Chordata</taxon>
        <taxon>Craniata</taxon>
        <taxon>Vertebrata</taxon>
        <taxon>Euteleostomi</taxon>
        <taxon>Mammalia</taxon>
        <taxon>Eutheria</taxon>
        <taxon>Euarchontoglires</taxon>
        <taxon>Primates</taxon>
        <taxon>Haplorrhini</taxon>
        <taxon>Platyrrhini</taxon>
        <taxon>Cebidae</taxon>
        <taxon>Callitrichinae</taxon>
        <taxon>Saguinus</taxon>
    </lineage>
</organism>
<keyword evidence="3" id="KW-1185">Reference proteome</keyword>
<reference evidence="2 3" key="1">
    <citation type="submission" date="2023-05" db="EMBL/GenBank/DDBJ databases">
        <title>B98-5 Cell Line De Novo Hybrid Assembly: An Optical Mapping Approach.</title>
        <authorList>
            <person name="Kananen K."/>
            <person name="Auerbach J.A."/>
            <person name="Kautto E."/>
            <person name="Blachly J.S."/>
        </authorList>
    </citation>
    <scope>NUCLEOTIDE SEQUENCE [LARGE SCALE GENOMIC DNA]</scope>
    <source>
        <strain evidence="2">B95-8</strain>
        <tissue evidence="2">Cell line</tissue>
    </source>
</reference>
<dbReference type="EMBL" id="JASSZA010000023">
    <property type="protein sequence ID" value="KAK2084033.1"/>
    <property type="molecule type" value="Genomic_DNA"/>
</dbReference>
<evidence type="ECO:0000313" key="3">
    <source>
        <dbReference type="Proteomes" id="UP001266305"/>
    </source>
</evidence>
<feature type="region of interest" description="Disordered" evidence="1">
    <location>
        <begin position="181"/>
        <end position="229"/>
    </location>
</feature>
<evidence type="ECO:0000313" key="2">
    <source>
        <dbReference type="EMBL" id="KAK2084033.1"/>
    </source>
</evidence>
<proteinExistence type="predicted"/>
<accession>A0ABQ9TGZ3</accession>
<gene>
    <name evidence="2" type="ORF">P7K49_039269</name>
</gene>
<feature type="compositionally biased region" description="Basic and acidic residues" evidence="1">
    <location>
        <begin position="196"/>
        <end position="218"/>
    </location>
</feature>
<dbReference type="Proteomes" id="UP001266305">
    <property type="component" value="Unassembled WGS sequence"/>
</dbReference>
<name>A0ABQ9TGZ3_SAGOE</name>
<protein>
    <submittedName>
        <fullName evidence="2">Uncharacterized protein</fullName>
    </submittedName>
</protein>